<protein>
    <submittedName>
        <fullName evidence="1 3">Uncharacterized protein</fullName>
    </submittedName>
</protein>
<dbReference type="Proteomes" id="UP000278627">
    <property type="component" value="Unassembled WGS sequence"/>
</dbReference>
<dbReference type="AlphaFoldDB" id="A0A0N4TSC3"/>
<reference evidence="3" key="1">
    <citation type="submission" date="2017-02" db="UniProtKB">
        <authorList>
            <consortium name="WormBaseParasite"/>
        </authorList>
    </citation>
    <scope>IDENTIFICATION</scope>
</reference>
<organism evidence="3">
    <name type="scientific">Brugia pahangi</name>
    <name type="common">Filarial nematode worm</name>
    <dbReference type="NCBI Taxonomy" id="6280"/>
    <lineage>
        <taxon>Eukaryota</taxon>
        <taxon>Metazoa</taxon>
        <taxon>Ecdysozoa</taxon>
        <taxon>Nematoda</taxon>
        <taxon>Chromadorea</taxon>
        <taxon>Rhabditida</taxon>
        <taxon>Spirurina</taxon>
        <taxon>Spiruromorpha</taxon>
        <taxon>Filarioidea</taxon>
        <taxon>Onchocercidae</taxon>
        <taxon>Brugia</taxon>
    </lineage>
</organism>
<sequence length="90" mass="10363">MLLTAGDTDVKDQKEKKHKIRRIYISPMFITTSAGEEVDMDSAGWRWCRLGWPNSWPPSLTSLCPPHYPHRCLAVTMTDASSVTQRWEQN</sequence>
<evidence type="ECO:0000313" key="1">
    <source>
        <dbReference type="EMBL" id="VDN92739.1"/>
    </source>
</evidence>
<dbReference type="EMBL" id="UZAD01013236">
    <property type="protein sequence ID" value="VDN92739.1"/>
    <property type="molecule type" value="Genomic_DNA"/>
</dbReference>
<dbReference type="WBParaSite" id="BPAG_0001159101-mRNA-1">
    <property type="protein sequence ID" value="BPAG_0001159101-mRNA-1"/>
    <property type="gene ID" value="BPAG_0001159101"/>
</dbReference>
<gene>
    <name evidence="1" type="ORF">BPAG_LOCUS11553</name>
</gene>
<keyword evidence="2" id="KW-1185">Reference proteome</keyword>
<name>A0A0N4TSC3_BRUPA</name>
<reference evidence="1 2" key="2">
    <citation type="submission" date="2018-11" db="EMBL/GenBank/DDBJ databases">
        <authorList>
            <consortium name="Pathogen Informatics"/>
        </authorList>
    </citation>
    <scope>NUCLEOTIDE SEQUENCE [LARGE SCALE GENOMIC DNA]</scope>
</reference>
<proteinExistence type="predicted"/>
<accession>A0A0N4TSC3</accession>
<evidence type="ECO:0000313" key="2">
    <source>
        <dbReference type="Proteomes" id="UP000278627"/>
    </source>
</evidence>
<evidence type="ECO:0000313" key="3">
    <source>
        <dbReference type="WBParaSite" id="BPAG_0001159101-mRNA-1"/>
    </source>
</evidence>